<sequence>MSYEDHFNSIVKKLRSEAQSIKSKLRAQNIDRDKEWKLENQLVKLQNTIAQFDTKKVKPRKLSNGSVVNVFILDAFLKKLKQFDHELVETSDGLELRYWSKKHPEHSKGKMIFYALDRYLLFEIPFLEESYRVVKLEKALA</sequence>
<dbReference type="GeneID" id="48275455"/>
<evidence type="ECO:0000313" key="2">
    <source>
        <dbReference type="EMBL" id="SUV18715.1"/>
    </source>
</evidence>
<gene>
    <name evidence="1" type="ORF">LS41612_04530</name>
    <name evidence="2" type="ORF">NCTC10338_03872</name>
</gene>
<dbReference type="RefSeq" id="WP_024364772.1">
    <property type="nucleotide sequence ID" value="NZ_BJNS01000070.1"/>
</dbReference>
<accession>A0A2S0JWX9</accession>
<proteinExistence type="predicted"/>
<protein>
    <submittedName>
        <fullName evidence="1">Uncharacterized protein</fullName>
    </submittedName>
</protein>
<reference evidence="2 4" key="2">
    <citation type="submission" date="2018-06" db="EMBL/GenBank/DDBJ databases">
        <authorList>
            <consortium name="Pathogen Informatics"/>
            <person name="Doyle S."/>
        </authorList>
    </citation>
    <scope>NUCLEOTIDE SEQUENCE [LARGE SCALE GENOMIC DNA]</scope>
    <source>
        <strain evidence="2 4">NCTC10338</strain>
    </source>
</reference>
<dbReference type="EMBL" id="CP019980">
    <property type="protein sequence ID" value="AVK95591.1"/>
    <property type="molecule type" value="Genomic_DNA"/>
</dbReference>
<dbReference type="EMBL" id="UFSZ01000001">
    <property type="protein sequence ID" value="SUV18715.1"/>
    <property type="molecule type" value="Genomic_DNA"/>
</dbReference>
<reference evidence="1 3" key="1">
    <citation type="submission" date="2017-03" db="EMBL/GenBank/DDBJ databases">
        <title>The whole genome sequencing and assembly of Lysinibacillus sphaericus DSM 28T strain.</title>
        <authorList>
            <person name="Lee Y.-J."/>
            <person name="Yi H."/>
            <person name="Bahn Y.-S."/>
            <person name="Kim J.F."/>
            <person name="Lee D.-W."/>
        </authorList>
    </citation>
    <scope>NUCLEOTIDE SEQUENCE [LARGE SCALE GENOMIC DNA]</scope>
    <source>
        <strain evidence="1 3">DSM 28</strain>
    </source>
</reference>
<dbReference type="Proteomes" id="UP000238825">
    <property type="component" value="Chromosome"/>
</dbReference>
<evidence type="ECO:0000313" key="3">
    <source>
        <dbReference type="Proteomes" id="UP000238825"/>
    </source>
</evidence>
<evidence type="ECO:0000313" key="1">
    <source>
        <dbReference type="EMBL" id="AVK95591.1"/>
    </source>
</evidence>
<organism evidence="1 3">
    <name type="scientific">Lysinibacillus sphaericus</name>
    <name type="common">Bacillus sphaericus</name>
    <dbReference type="NCBI Taxonomy" id="1421"/>
    <lineage>
        <taxon>Bacteria</taxon>
        <taxon>Bacillati</taxon>
        <taxon>Bacillota</taxon>
        <taxon>Bacilli</taxon>
        <taxon>Bacillales</taxon>
        <taxon>Bacillaceae</taxon>
        <taxon>Lysinibacillus</taxon>
    </lineage>
</organism>
<dbReference type="Proteomes" id="UP000255295">
    <property type="component" value="Unassembled WGS sequence"/>
</dbReference>
<evidence type="ECO:0000313" key="4">
    <source>
        <dbReference type="Proteomes" id="UP000255295"/>
    </source>
</evidence>
<name>A0A2S0JWX9_LYSSH</name>
<dbReference type="AlphaFoldDB" id="A0A2S0JWX9"/>